<reference evidence="1 2" key="1">
    <citation type="submission" date="2021-02" db="EMBL/GenBank/DDBJ databases">
        <title>De Novo genome assembly of isolated myxobacteria.</title>
        <authorList>
            <person name="Stevens D.C."/>
        </authorList>
    </citation>
    <scope>NUCLEOTIDE SEQUENCE [LARGE SCALE GENOMIC DNA]</scope>
    <source>
        <strain evidence="1 2">ATCC 29039</strain>
    </source>
</reference>
<dbReference type="Proteomes" id="UP000664052">
    <property type="component" value="Unassembled WGS sequence"/>
</dbReference>
<dbReference type="RefSeq" id="WP_207057235.1">
    <property type="nucleotide sequence ID" value="NZ_JAFIMU010000013.1"/>
</dbReference>
<evidence type="ECO:0000313" key="1">
    <source>
        <dbReference type="EMBL" id="MBN8232702.1"/>
    </source>
</evidence>
<protein>
    <submittedName>
        <fullName evidence="1">Uncharacterized protein</fullName>
    </submittedName>
</protein>
<dbReference type="EMBL" id="JAFIMU010000013">
    <property type="protein sequence ID" value="MBN8232702.1"/>
    <property type="molecule type" value="Genomic_DNA"/>
</dbReference>
<accession>A0ABS3DN28</accession>
<sequence length="204" mass="21594">MSCGASMQDEEAVVLGTRQDGLAQVFTQQADFTVATGATLIPFPAVAYDAYADHPSGAASSCTQTLQGIDLPWGSSAPIVNVLAPRASTWVCFMGPGWNRNNTNPLPVKPTILANGEDDLEIAFLRPVSAVGLELLTNNVAQHRVTLTFTDATQEILEDAVLDTNANAFEFVGIQSSKRIRSIFIDTTGGALVNEGIAAIWTAP</sequence>
<comment type="caution">
    <text evidence="1">The sequence shown here is derived from an EMBL/GenBank/DDBJ whole genome shotgun (WGS) entry which is preliminary data.</text>
</comment>
<evidence type="ECO:0000313" key="2">
    <source>
        <dbReference type="Proteomes" id="UP000664052"/>
    </source>
</evidence>
<proteinExistence type="predicted"/>
<name>A0ABS3DN28_9BACT</name>
<keyword evidence="2" id="KW-1185">Reference proteome</keyword>
<gene>
    <name evidence="1" type="ORF">JYK02_34810</name>
</gene>
<organism evidence="1 2">
    <name type="scientific">Corallococcus macrosporus</name>
    <dbReference type="NCBI Taxonomy" id="35"/>
    <lineage>
        <taxon>Bacteria</taxon>
        <taxon>Pseudomonadati</taxon>
        <taxon>Myxococcota</taxon>
        <taxon>Myxococcia</taxon>
        <taxon>Myxococcales</taxon>
        <taxon>Cystobacterineae</taxon>
        <taxon>Myxococcaceae</taxon>
        <taxon>Corallococcus</taxon>
    </lineage>
</organism>